<dbReference type="AlphaFoldDB" id="A0A9D1CR69"/>
<dbReference type="EMBL" id="DVFJ01000030">
    <property type="protein sequence ID" value="HIQ72247.1"/>
    <property type="molecule type" value="Genomic_DNA"/>
</dbReference>
<reference evidence="2" key="1">
    <citation type="submission" date="2020-10" db="EMBL/GenBank/DDBJ databases">
        <authorList>
            <person name="Gilroy R."/>
        </authorList>
    </citation>
    <scope>NUCLEOTIDE SEQUENCE</scope>
    <source>
        <strain evidence="2">ChiSxjej2B14-6234</strain>
    </source>
</reference>
<accession>A0A9D1CR69</accession>
<dbReference type="Pfam" id="PF01882">
    <property type="entry name" value="DUF58"/>
    <property type="match status" value="1"/>
</dbReference>
<dbReference type="Proteomes" id="UP000886887">
    <property type="component" value="Unassembled WGS sequence"/>
</dbReference>
<evidence type="ECO:0000259" key="1">
    <source>
        <dbReference type="Pfam" id="PF01882"/>
    </source>
</evidence>
<dbReference type="InterPro" id="IPR002881">
    <property type="entry name" value="DUF58"/>
</dbReference>
<organism evidence="2 3">
    <name type="scientific">Candidatus Onthenecus intestinigallinarum</name>
    <dbReference type="NCBI Taxonomy" id="2840875"/>
    <lineage>
        <taxon>Bacteria</taxon>
        <taxon>Bacillati</taxon>
        <taxon>Bacillota</taxon>
        <taxon>Clostridia</taxon>
        <taxon>Eubacteriales</taxon>
        <taxon>Candidatus Onthenecus</taxon>
    </lineage>
</organism>
<dbReference type="PANTHER" id="PTHR34351:SF2">
    <property type="entry name" value="DUF58 DOMAIN-CONTAINING PROTEIN"/>
    <property type="match status" value="1"/>
</dbReference>
<evidence type="ECO:0000313" key="3">
    <source>
        <dbReference type="Proteomes" id="UP000886887"/>
    </source>
</evidence>
<name>A0A9D1CR69_9FIRM</name>
<evidence type="ECO:0000313" key="2">
    <source>
        <dbReference type="EMBL" id="HIQ72247.1"/>
    </source>
</evidence>
<feature type="domain" description="DUF58" evidence="1">
    <location>
        <begin position="182"/>
        <end position="266"/>
    </location>
</feature>
<proteinExistence type="predicted"/>
<reference evidence="2" key="2">
    <citation type="journal article" date="2021" name="PeerJ">
        <title>Extensive microbial diversity within the chicken gut microbiome revealed by metagenomics and culture.</title>
        <authorList>
            <person name="Gilroy R."/>
            <person name="Ravi A."/>
            <person name="Getino M."/>
            <person name="Pursley I."/>
            <person name="Horton D.L."/>
            <person name="Alikhan N.F."/>
            <person name="Baker D."/>
            <person name="Gharbi K."/>
            <person name="Hall N."/>
            <person name="Watson M."/>
            <person name="Adriaenssens E.M."/>
            <person name="Foster-Nyarko E."/>
            <person name="Jarju S."/>
            <person name="Secka A."/>
            <person name="Antonio M."/>
            <person name="Oren A."/>
            <person name="Chaudhuri R.R."/>
            <person name="La Ragione R."/>
            <person name="Hildebrand F."/>
            <person name="Pallen M.J."/>
        </authorList>
    </citation>
    <scope>NUCLEOTIDE SEQUENCE</scope>
    <source>
        <strain evidence="2">ChiSxjej2B14-6234</strain>
    </source>
</reference>
<dbReference type="PANTHER" id="PTHR34351">
    <property type="entry name" value="SLR1927 PROTEIN-RELATED"/>
    <property type="match status" value="1"/>
</dbReference>
<protein>
    <submittedName>
        <fullName evidence="2">DUF58 domain-containing protein</fullName>
    </submittedName>
</protein>
<gene>
    <name evidence="2" type="ORF">IAB73_08590</name>
</gene>
<sequence length="370" mass="41200">MSALLLLAGLLLFAAALDRAFRAWWHRGLSLSVAFGEPTAFEGGQAQIVETVENRKMLPLPIVRATFEIDRSLAFEGQENVSVSDRCYKQDVFSLLFYQRVTRTIALTCTRRGFYRVERADLIVSAPLLEREHARTFPQRTALCVYPRAVDAARLEAPFRRLTGEMRVRRFVLEDPFAFRGIREYAPGDAMNAVNWKASARMGSLMVNQRDTTASQSALVLLNVEDDTAWYDEEIHEEAIRVAAGLCLRLLDAGASVGLCSNGRDLETGEATDVRPGIGARQRALLLTALARIDLKLQAAPFEARMRAKALDGRDNPPMYVLVSKSQRPPVREAFWDMDGALMVVPLRADGALVPAPRGGFDVMRWEVAS</sequence>
<comment type="caution">
    <text evidence="2">The sequence shown here is derived from an EMBL/GenBank/DDBJ whole genome shotgun (WGS) entry which is preliminary data.</text>
</comment>